<dbReference type="PANTHER" id="PTHR43439">
    <property type="entry name" value="PHENYLACETATE-COENZYME A LIGASE"/>
    <property type="match status" value="1"/>
</dbReference>
<dbReference type="InterPro" id="IPR036291">
    <property type="entry name" value="NAD(P)-bd_dom_sf"/>
</dbReference>
<dbReference type="SUPFAM" id="SSF56801">
    <property type="entry name" value="Acetyl-CoA synthetase-like"/>
    <property type="match status" value="1"/>
</dbReference>
<dbReference type="PANTHER" id="PTHR43439:SF2">
    <property type="entry name" value="ENZYME, PUTATIVE (JCVI)-RELATED"/>
    <property type="match status" value="1"/>
</dbReference>
<dbReference type="Gene3D" id="3.40.50.12780">
    <property type="entry name" value="N-terminal domain of ligase-like"/>
    <property type="match status" value="1"/>
</dbReference>
<dbReference type="InterPro" id="IPR036736">
    <property type="entry name" value="ACP-like_sf"/>
</dbReference>
<dbReference type="SUPFAM" id="SSF51735">
    <property type="entry name" value="NAD(P)-binding Rossmann-fold domains"/>
    <property type="match status" value="1"/>
</dbReference>
<dbReference type="InterPro" id="IPR051414">
    <property type="entry name" value="Adenylate-forming_Reductase"/>
</dbReference>
<dbReference type="Gene3D" id="3.40.50.720">
    <property type="entry name" value="NAD(P)-binding Rossmann-like Domain"/>
    <property type="match status" value="1"/>
</dbReference>
<organism evidence="5 6">
    <name type="scientific">Ganoderma sinense ZZ0214-1</name>
    <dbReference type="NCBI Taxonomy" id="1077348"/>
    <lineage>
        <taxon>Eukaryota</taxon>
        <taxon>Fungi</taxon>
        <taxon>Dikarya</taxon>
        <taxon>Basidiomycota</taxon>
        <taxon>Agaricomycotina</taxon>
        <taxon>Agaricomycetes</taxon>
        <taxon>Polyporales</taxon>
        <taxon>Polyporaceae</taxon>
        <taxon>Ganoderma</taxon>
    </lineage>
</organism>
<keyword evidence="2" id="KW-0597">Phosphoprotein</keyword>
<evidence type="ECO:0000313" key="6">
    <source>
        <dbReference type="Proteomes" id="UP000230002"/>
    </source>
</evidence>
<evidence type="ECO:0000259" key="4">
    <source>
        <dbReference type="Pfam" id="PF07993"/>
    </source>
</evidence>
<dbReference type="EMBL" id="AYKW01000005">
    <property type="protein sequence ID" value="PIL34354.1"/>
    <property type="molecule type" value="Genomic_DNA"/>
</dbReference>
<dbReference type="AlphaFoldDB" id="A0A2G8SKR4"/>
<name>A0A2G8SKR4_9APHY</name>
<evidence type="ECO:0000259" key="3">
    <source>
        <dbReference type="Pfam" id="PF00501"/>
    </source>
</evidence>
<dbReference type="Pfam" id="PF07993">
    <property type="entry name" value="NAD_binding_4"/>
    <property type="match status" value="1"/>
</dbReference>
<dbReference type="Pfam" id="PF00501">
    <property type="entry name" value="AMP-binding"/>
    <property type="match status" value="1"/>
</dbReference>
<dbReference type="STRING" id="1077348.A0A2G8SKR4"/>
<evidence type="ECO:0000256" key="2">
    <source>
        <dbReference type="ARBA" id="ARBA00022553"/>
    </source>
</evidence>
<dbReference type="OrthoDB" id="429813at2759"/>
<reference evidence="5 6" key="1">
    <citation type="journal article" date="2015" name="Sci. Rep.">
        <title>Chromosome-level genome map provides insights into diverse defense mechanisms in the medicinal fungus Ganoderma sinense.</title>
        <authorList>
            <person name="Zhu Y."/>
            <person name="Xu J."/>
            <person name="Sun C."/>
            <person name="Zhou S."/>
            <person name="Xu H."/>
            <person name="Nelson D.R."/>
            <person name="Qian J."/>
            <person name="Song J."/>
            <person name="Luo H."/>
            <person name="Xiang L."/>
            <person name="Li Y."/>
            <person name="Xu Z."/>
            <person name="Ji A."/>
            <person name="Wang L."/>
            <person name="Lu S."/>
            <person name="Hayward A."/>
            <person name="Sun W."/>
            <person name="Li X."/>
            <person name="Schwartz D.C."/>
            <person name="Wang Y."/>
            <person name="Chen S."/>
        </authorList>
    </citation>
    <scope>NUCLEOTIDE SEQUENCE [LARGE SCALE GENOMIC DNA]</scope>
    <source>
        <strain evidence="5 6">ZZ0214-1</strain>
    </source>
</reference>
<dbReference type="Gene3D" id="1.10.1200.10">
    <property type="entry name" value="ACP-like"/>
    <property type="match status" value="1"/>
</dbReference>
<keyword evidence="1" id="KW-0596">Phosphopantetheine</keyword>
<proteinExistence type="predicted"/>
<dbReference type="InterPro" id="IPR042099">
    <property type="entry name" value="ANL_N_sf"/>
</dbReference>
<accession>A0A2G8SKR4</accession>
<gene>
    <name evidence="5" type="ORF">GSI_03129</name>
</gene>
<feature type="domain" description="Thioester reductase (TE)" evidence="4">
    <location>
        <begin position="705"/>
        <end position="930"/>
    </location>
</feature>
<evidence type="ECO:0000256" key="1">
    <source>
        <dbReference type="ARBA" id="ARBA00022450"/>
    </source>
</evidence>
<protein>
    <recommendedName>
        <fullName evidence="7">Polyketide synthase phosphopantetheine-binding domain-containing protein</fullName>
    </recommendedName>
</protein>
<dbReference type="Pfam" id="PF23562">
    <property type="entry name" value="AMP-binding_C_3"/>
    <property type="match status" value="1"/>
</dbReference>
<dbReference type="Proteomes" id="UP000230002">
    <property type="component" value="Unassembled WGS sequence"/>
</dbReference>
<dbReference type="InterPro" id="IPR013120">
    <property type="entry name" value="FAR_NAD-bd"/>
</dbReference>
<evidence type="ECO:0008006" key="7">
    <source>
        <dbReference type="Google" id="ProtNLM"/>
    </source>
</evidence>
<evidence type="ECO:0000313" key="5">
    <source>
        <dbReference type="EMBL" id="PIL34354.1"/>
    </source>
</evidence>
<feature type="domain" description="AMP-dependent synthetase/ligase" evidence="3">
    <location>
        <begin position="35"/>
        <end position="367"/>
    </location>
</feature>
<sequence>MPLLSTQVPENVVVDFRVPRELVERNDVSVSQLYQWNAVENPNFPLFVYHNNGKLEYITYTVANAAMDRAARYVLQSVGHSFNTFAAKRPIIAILANTDTITYFCTIIGILRSGCTAFLVSTRNTAAAVADMLSRTGATHLLVSRDAVTSGVADEVLESLASLSIGRLVMPVFEDLFPAVVDPASAFEAAIELPTVYDMEAAAVILHSSGSTAHPKPITWTHAGIYDWGKEPLRSDNDTKGAIMGWHGIPMFHGMGSFMCWAAPMNGLIVAAFKPASPPTVPNPDAVWEGLAATNVDFSFIVPSFIEQWARDPEKVLVMKNRRGAFFGGAMLNEEIGNLLAAQGVSLFNVYGCTEVGFITRFATLNSPMDWMYWSISPGHGASFRPMDDGTYEVIILSSQEVPLPCPNTTVDGQAAYATSDIAIPHPTKSGLWKVVGRADEQIVLSNGEKTNPVPLEQIINEDPRVRASVMFGQGKFQNGVLVEPAADFALDPSDAGQVEAFRNKIWATIERVNAYAPQHSRIFKEMILIASPSKPFQFNAKAIPRRGIILKEYSEEIEAIYRAVESSAQSDVAPPATWDETSTLDFVRAIVKGTLSRSLSDNADIFRNGGDSLQATWIRNTVLRAIRETDQDAAKRLPMNLVFQSPTIAGLSRTILGVLNSAHHREAAHAPEDLWKYVERYSANFPPRPSCLVERAPCKDVVLITGTTGGFGCDTLEHLLRDSNVARVYAFNRKGTQALNRQRAQFIARGLDVSLLDSPRFVMVEAALHEPDFGIDHVLREEIQTTVTHIMHNAWKVDFNMAIPSFEPDIQGARNLVDLALGSPFATPPPVIFISSVGVFRKCTIPAPIPEIPLDDPASPFSTGYSEAKWVVERVLQHATQRGGLHTVVVRLGQVAGDRTGYWNEREWFPSLVKTALFQKCLPQHEGNITWFPAYEAAKAFAEMRYSAEPILHLVHPHPVAWNDIISPIARALAIPLVPYQTWLSALAQSMGEGSTGQVESMKANPALRILAFFKAQGEATAPNREAMGLAYLSTAKAVTVSQTLAELAPLDDERPKMWLAAWKKSGFISL</sequence>
<keyword evidence="6" id="KW-1185">Reference proteome</keyword>
<dbReference type="InterPro" id="IPR000873">
    <property type="entry name" value="AMP-dep_synth/lig_dom"/>
</dbReference>
<dbReference type="SUPFAM" id="SSF47336">
    <property type="entry name" value="ACP-like"/>
    <property type="match status" value="1"/>
</dbReference>
<comment type="caution">
    <text evidence="5">The sequence shown here is derived from an EMBL/GenBank/DDBJ whole genome shotgun (WGS) entry which is preliminary data.</text>
</comment>